<dbReference type="PANTHER" id="PTHR45850">
    <property type="entry name" value="SORTING NEXIN FAMILY MEMBER"/>
    <property type="match status" value="1"/>
</dbReference>
<keyword evidence="3" id="KW-1185">Reference proteome</keyword>
<protein>
    <submittedName>
        <fullName evidence="2">Uncharacterized protein</fullName>
    </submittedName>
</protein>
<evidence type="ECO:0000313" key="2">
    <source>
        <dbReference type="EMBL" id="KAJ8311257.1"/>
    </source>
</evidence>
<name>A0ABQ9F1I0_TEGGR</name>
<feature type="region of interest" description="Disordered" evidence="1">
    <location>
        <begin position="1"/>
        <end position="30"/>
    </location>
</feature>
<accession>A0ABQ9F1I0</accession>
<dbReference type="Proteomes" id="UP001217089">
    <property type="component" value="Unassembled WGS sequence"/>
</dbReference>
<sequence>MDSFLFKVPPLPPRPEVDAKAAESKSKKQLGSDTKVIVPDEFNKDCRNIEKYLRLVVNHEILGKDKTLHQFLCESEAPFGTNVKRGFMSRLSSKVEEARKGQHKDIDEYFHKQREWATEYTRLKKETSDEMLFRRTCSLVEYEDSNRNLDKAKPNKQQAAEDAKKKADKAYEDCTENARREQC</sequence>
<dbReference type="Gene3D" id="3.30.1520.10">
    <property type="entry name" value="Phox-like domain"/>
    <property type="match status" value="1"/>
</dbReference>
<gene>
    <name evidence="2" type="ORF">KUTeg_011192</name>
</gene>
<feature type="region of interest" description="Disordered" evidence="1">
    <location>
        <begin position="146"/>
        <end position="183"/>
    </location>
</feature>
<comment type="caution">
    <text evidence="2">The sequence shown here is derived from an EMBL/GenBank/DDBJ whole genome shotgun (WGS) entry which is preliminary data.</text>
</comment>
<proteinExistence type="predicted"/>
<dbReference type="InterPro" id="IPR036871">
    <property type="entry name" value="PX_dom_sf"/>
</dbReference>
<dbReference type="EMBL" id="JARBDR010000522">
    <property type="protein sequence ID" value="KAJ8311257.1"/>
    <property type="molecule type" value="Genomic_DNA"/>
</dbReference>
<organism evidence="2 3">
    <name type="scientific">Tegillarca granosa</name>
    <name type="common">Malaysian cockle</name>
    <name type="synonym">Anadara granosa</name>
    <dbReference type="NCBI Taxonomy" id="220873"/>
    <lineage>
        <taxon>Eukaryota</taxon>
        <taxon>Metazoa</taxon>
        <taxon>Spiralia</taxon>
        <taxon>Lophotrochozoa</taxon>
        <taxon>Mollusca</taxon>
        <taxon>Bivalvia</taxon>
        <taxon>Autobranchia</taxon>
        <taxon>Pteriomorphia</taxon>
        <taxon>Arcoida</taxon>
        <taxon>Arcoidea</taxon>
        <taxon>Arcidae</taxon>
        <taxon>Tegillarca</taxon>
    </lineage>
</organism>
<evidence type="ECO:0000313" key="3">
    <source>
        <dbReference type="Proteomes" id="UP001217089"/>
    </source>
</evidence>
<evidence type="ECO:0000256" key="1">
    <source>
        <dbReference type="SAM" id="MobiDB-lite"/>
    </source>
</evidence>
<reference evidence="2 3" key="1">
    <citation type="submission" date="2022-12" db="EMBL/GenBank/DDBJ databases">
        <title>Chromosome-level genome of Tegillarca granosa.</title>
        <authorList>
            <person name="Kim J."/>
        </authorList>
    </citation>
    <scope>NUCLEOTIDE SEQUENCE [LARGE SCALE GENOMIC DNA]</scope>
    <source>
        <strain evidence="2">Teg-2019</strain>
        <tissue evidence="2">Adductor muscle</tissue>
    </source>
</reference>
<dbReference type="PANTHER" id="PTHR45850:SF2">
    <property type="entry name" value="SORTING NEXIN-5-LIKE"/>
    <property type="match status" value="1"/>
</dbReference>
<feature type="compositionally biased region" description="Basic and acidic residues" evidence="1">
    <location>
        <begin position="15"/>
        <end position="26"/>
    </location>
</feature>